<evidence type="ECO:0000256" key="1">
    <source>
        <dbReference type="ARBA" id="ARBA00007074"/>
    </source>
</evidence>
<dbReference type="InterPro" id="IPR000064">
    <property type="entry name" value="NLP_P60_dom"/>
</dbReference>
<name>F0T0X7_SYNGF</name>
<dbReference type="PROSITE" id="PS51935">
    <property type="entry name" value="NLPC_P60"/>
    <property type="match status" value="1"/>
</dbReference>
<dbReference type="GO" id="GO:0006508">
    <property type="term" value="P:proteolysis"/>
    <property type="evidence" value="ECO:0007669"/>
    <property type="project" value="UniProtKB-KW"/>
</dbReference>
<keyword evidence="3" id="KW-0378">Hydrolase</keyword>
<dbReference type="PANTHER" id="PTHR47053">
    <property type="entry name" value="MUREIN DD-ENDOPEPTIDASE MEPH-RELATED"/>
    <property type="match status" value="1"/>
</dbReference>
<keyword evidence="8" id="KW-1185">Reference proteome</keyword>
<comment type="similarity">
    <text evidence="1">Belongs to the peptidase C40 family.</text>
</comment>
<evidence type="ECO:0000256" key="2">
    <source>
        <dbReference type="ARBA" id="ARBA00022670"/>
    </source>
</evidence>
<evidence type="ECO:0000256" key="3">
    <source>
        <dbReference type="ARBA" id="ARBA00022801"/>
    </source>
</evidence>
<feature type="compositionally biased region" description="Basic and acidic residues" evidence="5">
    <location>
        <begin position="67"/>
        <end position="79"/>
    </location>
</feature>
<dbReference type="STRING" id="645991.Sgly_1971"/>
<proteinExistence type="inferred from homology"/>
<keyword evidence="4" id="KW-0788">Thiol protease</keyword>
<evidence type="ECO:0000256" key="4">
    <source>
        <dbReference type="ARBA" id="ARBA00022807"/>
    </source>
</evidence>
<dbReference type="HOGENOM" id="CLU_016043_1_6_9"/>
<dbReference type="InterPro" id="IPR051202">
    <property type="entry name" value="Peptidase_C40"/>
</dbReference>
<sequence length="263" mass="28164">MNKPLYMLLTPFLGLILLVSINTATAYEIPNNPYQQKDLQSYSVSQVADWGLTSQQIADSNSTETIDPTKAKTANKTETKTGNTTESKESAEIKTASSQRATPLSTASRGESDSRTTKAAKTSSKASVSAKASQSSTTVKSADQNKVDAIIGTAKKYLGVPYLYGGTTPSGFDCSGYVRYVFNQNGLSLPRTAREQYTVGSKVSSLQAGDLVFFSTNSNGKIDHVGIYLGGGNFINSTSSRGVIISSLNSYWQPRYVGAKRVL</sequence>
<dbReference type="Gene3D" id="3.90.1720.10">
    <property type="entry name" value="endopeptidase domain like (from Nostoc punctiforme)"/>
    <property type="match status" value="1"/>
</dbReference>
<dbReference type="InterPro" id="IPR038765">
    <property type="entry name" value="Papain-like_cys_pep_sf"/>
</dbReference>
<dbReference type="Proteomes" id="UP000007488">
    <property type="component" value="Chromosome"/>
</dbReference>
<protein>
    <submittedName>
        <fullName evidence="7">NLP/P60 protein</fullName>
    </submittedName>
</protein>
<organism evidence="7 8">
    <name type="scientific">Syntrophobotulus glycolicus (strain DSM 8271 / FlGlyR)</name>
    <dbReference type="NCBI Taxonomy" id="645991"/>
    <lineage>
        <taxon>Bacteria</taxon>
        <taxon>Bacillati</taxon>
        <taxon>Bacillota</taxon>
        <taxon>Clostridia</taxon>
        <taxon>Eubacteriales</taxon>
        <taxon>Desulfitobacteriaceae</taxon>
        <taxon>Syntrophobotulus</taxon>
    </lineage>
</organism>
<reference evidence="7 8" key="1">
    <citation type="journal article" date="2011" name="Stand. Genomic Sci.">
        <title>Complete genome sequence of Syntrophobotulus glycolicus type strain (FlGlyR).</title>
        <authorList>
            <person name="Han C."/>
            <person name="Mwirichia R."/>
            <person name="Chertkov O."/>
            <person name="Held B."/>
            <person name="Lapidus A."/>
            <person name="Nolan M."/>
            <person name="Lucas S."/>
            <person name="Hammon N."/>
            <person name="Deshpande S."/>
            <person name="Cheng J.F."/>
            <person name="Tapia R."/>
            <person name="Goodwin L."/>
            <person name="Pitluck S."/>
            <person name="Huntemann M."/>
            <person name="Liolios K."/>
            <person name="Ivanova N."/>
            <person name="Pagani I."/>
            <person name="Mavromatis K."/>
            <person name="Ovchinikova G."/>
            <person name="Pati A."/>
            <person name="Chen A."/>
            <person name="Palaniappan K."/>
            <person name="Land M."/>
            <person name="Hauser L."/>
            <person name="Brambilla E.M."/>
            <person name="Rohde M."/>
            <person name="Spring S."/>
            <person name="Sikorski J."/>
            <person name="Goker M."/>
            <person name="Woyke T."/>
            <person name="Bristow J."/>
            <person name="Eisen J.A."/>
            <person name="Markowitz V."/>
            <person name="Hugenholtz P."/>
            <person name="Kyrpides N.C."/>
            <person name="Klenk H.P."/>
            <person name="Detter J.C."/>
        </authorList>
    </citation>
    <scope>NUCLEOTIDE SEQUENCE [LARGE SCALE GENOMIC DNA]</scope>
    <source>
        <strain evidence="8">DSM 8271 / FlGlyR</strain>
    </source>
</reference>
<evidence type="ECO:0000259" key="6">
    <source>
        <dbReference type="PROSITE" id="PS51935"/>
    </source>
</evidence>
<dbReference type="GO" id="GO:0008234">
    <property type="term" value="F:cysteine-type peptidase activity"/>
    <property type="evidence" value="ECO:0007669"/>
    <property type="project" value="UniProtKB-KW"/>
</dbReference>
<dbReference type="RefSeq" id="WP_013625134.1">
    <property type="nucleotide sequence ID" value="NC_015172.1"/>
</dbReference>
<accession>F0T0X7</accession>
<dbReference type="KEGG" id="sgy:Sgly_1971"/>
<dbReference type="Pfam" id="PF00877">
    <property type="entry name" value="NLPC_P60"/>
    <property type="match status" value="1"/>
</dbReference>
<feature type="compositionally biased region" description="Polar residues" evidence="5">
    <location>
        <begin position="95"/>
        <end position="109"/>
    </location>
</feature>
<gene>
    <name evidence="7" type="ordered locus">Sgly_1971</name>
</gene>
<keyword evidence="2" id="KW-0645">Protease</keyword>
<dbReference type="MEROPS" id="C40.006"/>
<dbReference type="EMBL" id="CP002547">
    <property type="protein sequence ID" value="ADY56266.1"/>
    <property type="molecule type" value="Genomic_DNA"/>
</dbReference>
<feature type="region of interest" description="Disordered" evidence="5">
    <location>
        <begin position="59"/>
        <end position="143"/>
    </location>
</feature>
<feature type="compositionally biased region" description="Low complexity" evidence="5">
    <location>
        <begin position="117"/>
        <end position="142"/>
    </location>
</feature>
<evidence type="ECO:0000313" key="8">
    <source>
        <dbReference type="Proteomes" id="UP000007488"/>
    </source>
</evidence>
<dbReference type="AlphaFoldDB" id="F0T0X7"/>
<reference evidence="8" key="2">
    <citation type="submission" date="2011-02" db="EMBL/GenBank/DDBJ databases">
        <title>The complete genome of Syntrophobotulus glycolicus DSM 8271.</title>
        <authorList>
            <person name="Lucas S."/>
            <person name="Copeland A."/>
            <person name="Lapidus A."/>
            <person name="Bruce D."/>
            <person name="Goodwin L."/>
            <person name="Pitluck S."/>
            <person name="Kyrpides N."/>
            <person name="Mavromatis K."/>
            <person name="Pagani I."/>
            <person name="Ivanova N."/>
            <person name="Mikhailova N."/>
            <person name="Chertkov O."/>
            <person name="Held B."/>
            <person name="Detter J.C."/>
            <person name="Tapia R."/>
            <person name="Han C."/>
            <person name="Land M."/>
            <person name="Hauser L."/>
            <person name="Markowitz V."/>
            <person name="Cheng J.-F."/>
            <person name="Hugenholtz P."/>
            <person name="Woyke T."/>
            <person name="Wu D."/>
            <person name="Spring S."/>
            <person name="Schroeder M."/>
            <person name="Brambilla E."/>
            <person name="Klenk H.-P."/>
            <person name="Eisen J.A."/>
        </authorList>
    </citation>
    <scope>NUCLEOTIDE SEQUENCE [LARGE SCALE GENOMIC DNA]</scope>
    <source>
        <strain evidence="8">DSM 8271 / FlGlyR</strain>
    </source>
</reference>
<dbReference type="PANTHER" id="PTHR47053:SF1">
    <property type="entry name" value="MUREIN DD-ENDOPEPTIDASE MEPH-RELATED"/>
    <property type="match status" value="1"/>
</dbReference>
<dbReference type="SUPFAM" id="SSF54001">
    <property type="entry name" value="Cysteine proteinases"/>
    <property type="match status" value="1"/>
</dbReference>
<feature type="domain" description="NlpC/P60" evidence="6">
    <location>
        <begin position="144"/>
        <end position="263"/>
    </location>
</feature>
<dbReference type="eggNOG" id="COG0791">
    <property type="taxonomic scope" value="Bacteria"/>
</dbReference>
<evidence type="ECO:0000256" key="5">
    <source>
        <dbReference type="SAM" id="MobiDB-lite"/>
    </source>
</evidence>
<evidence type="ECO:0000313" key="7">
    <source>
        <dbReference type="EMBL" id="ADY56266.1"/>
    </source>
</evidence>